<dbReference type="GO" id="GO:0008233">
    <property type="term" value="F:peptidase activity"/>
    <property type="evidence" value="ECO:0007669"/>
    <property type="project" value="UniProtKB-KW"/>
</dbReference>
<keyword evidence="2 6" id="KW-0645">Protease</keyword>
<dbReference type="InterPro" id="IPR054613">
    <property type="entry name" value="Peptidase_S78_dom"/>
</dbReference>
<dbReference type="RefSeq" id="WP_106538421.1">
    <property type="nucleotide sequence ID" value="NZ_PYGE01000013.1"/>
</dbReference>
<organism evidence="6 7">
    <name type="scientific">Haloactinopolyspora alba</name>
    <dbReference type="NCBI Taxonomy" id="648780"/>
    <lineage>
        <taxon>Bacteria</taxon>
        <taxon>Bacillati</taxon>
        <taxon>Actinomycetota</taxon>
        <taxon>Actinomycetes</taxon>
        <taxon>Jiangellales</taxon>
        <taxon>Jiangellaceae</taxon>
        <taxon>Haloactinopolyspora</taxon>
    </lineage>
</organism>
<feature type="compositionally biased region" description="Low complexity" evidence="4">
    <location>
        <begin position="170"/>
        <end position="184"/>
    </location>
</feature>
<gene>
    <name evidence="6" type="ORF">CLV30_11347</name>
</gene>
<evidence type="ECO:0000256" key="3">
    <source>
        <dbReference type="ARBA" id="ARBA00022801"/>
    </source>
</evidence>
<keyword evidence="7" id="KW-1185">Reference proteome</keyword>
<feature type="compositionally biased region" description="Basic and acidic residues" evidence="4">
    <location>
        <begin position="198"/>
        <end position="210"/>
    </location>
</feature>
<comment type="caution">
    <text evidence="6">The sequence shown here is derived from an EMBL/GenBank/DDBJ whole genome shotgun (WGS) entry which is preliminary data.</text>
</comment>
<evidence type="ECO:0000256" key="2">
    <source>
        <dbReference type="ARBA" id="ARBA00022670"/>
    </source>
</evidence>
<feature type="domain" description="Prohead serine protease" evidence="5">
    <location>
        <begin position="43"/>
        <end position="150"/>
    </location>
</feature>
<proteinExistence type="predicted"/>
<keyword evidence="3" id="KW-0378">Hydrolase</keyword>
<evidence type="ECO:0000256" key="1">
    <source>
        <dbReference type="ARBA" id="ARBA00022612"/>
    </source>
</evidence>
<evidence type="ECO:0000256" key="4">
    <source>
        <dbReference type="SAM" id="MobiDB-lite"/>
    </source>
</evidence>
<dbReference type="GO" id="GO:0006508">
    <property type="term" value="P:proteolysis"/>
    <property type="evidence" value="ECO:0007669"/>
    <property type="project" value="UniProtKB-KW"/>
</dbReference>
<feature type="compositionally biased region" description="Basic and acidic residues" evidence="4">
    <location>
        <begin position="218"/>
        <end position="248"/>
    </location>
</feature>
<protein>
    <submittedName>
        <fullName evidence="6">HK97 family phage prohead protease</fullName>
    </submittedName>
</protein>
<dbReference type="Proteomes" id="UP000243528">
    <property type="component" value="Unassembled WGS sequence"/>
</dbReference>
<reference evidence="6 7" key="1">
    <citation type="submission" date="2018-03" db="EMBL/GenBank/DDBJ databases">
        <title>Genomic Encyclopedia of Archaeal and Bacterial Type Strains, Phase II (KMG-II): from individual species to whole genera.</title>
        <authorList>
            <person name="Goeker M."/>
        </authorList>
    </citation>
    <scope>NUCLEOTIDE SEQUENCE [LARGE SCALE GENOMIC DNA]</scope>
    <source>
        <strain evidence="6 7">DSM 45211</strain>
    </source>
</reference>
<keyword evidence="1" id="KW-1188">Viral release from host cell</keyword>
<name>A0A2P8DWF2_9ACTN</name>
<feature type="region of interest" description="Disordered" evidence="4">
    <location>
        <begin position="169"/>
        <end position="248"/>
    </location>
</feature>
<evidence type="ECO:0000313" key="7">
    <source>
        <dbReference type="Proteomes" id="UP000243528"/>
    </source>
</evidence>
<dbReference type="AlphaFoldDB" id="A0A2P8DWF2"/>
<evidence type="ECO:0000313" key="6">
    <source>
        <dbReference type="EMBL" id="PSL01559.1"/>
    </source>
</evidence>
<dbReference type="EMBL" id="PYGE01000013">
    <property type="protein sequence ID" value="PSL01559.1"/>
    <property type="molecule type" value="Genomic_DNA"/>
</dbReference>
<sequence length="313" mass="35663">MTIKTEFRANQKARTVSGLIVPWGRKARTSGRDAQWWLFEPDSLKWSGSIPLVLDHDKERRIGEMLSIKNTEFGAYGMFRIDNTPEGDRALEQVRNGRLDGFSVGIEVKPGRDTIVTDPVDSEFQIAKSVTLQEVTLTGMPVYQEARVNSARFEDSGQVYTFALTEPSFASPRSSPSGARPGGALSFGTLKRKPAKRPHWETEVTIRRQSEMSPLGFNKEDEEAKIRQHRAEQREAQRRKEEREKTEAAERELIQNGWGQALLDTSDRQIANELTVEERKQYWDEPYKRSEIIENARARAYGRGFTNQVGGTR</sequence>
<dbReference type="OrthoDB" id="3268650at2"/>
<evidence type="ECO:0000259" key="5">
    <source>
        <dbReference type="Pfam" id="PF04586"/>
    </source>
</evidence>
<dbReference type="Pfam" id="PF04586">
    <property type="entry name" value="Peptidase_S78"/>
    <property type="match status" value="1"/>
</dbReference>
<accession>A0A2P8DWF2</accession>